<sequence length="100" mass="11402">MEVELKKKTITHRIPNDPVLIVEDKRENSILLESLCDELGVKHDVAANGAEALQKLETQSYSIFILDLMMPVMDGVTFLTRLREILPTAVVLVQRLLKRF</sequence>
<dbReference type="GO" id="GO:0000160">
    <property type="term" value="P:phosphorelay signal transduction system"/>
    <property type="evidence" value="ECO:0007669"/>
    <property type="project" value="InterPro"/>
</dbReference>
<protein>
    <recommendedName>
        <fullName evidence="2">Response regulatory domain-containing protein</fullName>
    </recommendedName>
</protein>
<dbReference type="AlphaFoldDB" id="A0A2N0B3G2"/>
<evidence type="ECO:0000313" key="3">
    <source>
        <dbReference type="EMBL" id="PJZ91087.1"/>
    </source>
</evidence>
<dbReference type="PANTHER" id="PTHR43228">
    <property type="entry name" value="TWO-COMPONENT RESPONSE REGULATOR"/>
    <property type="match status" value="1"/>
</dbReference>
<evidence type="ECO:0000259" key="2">
    <source>
        <dbReference type="PROSITE" id="PS50110"/>
    </source>
</evidence>
<accession>A0A2N0B3G2</accession>
<organism evidence="3">
    <name type="scientific">Leptospira ellisii</name>
    <dbReference type="NCBI Taxonomy" id="2023197"/>
    <lineage>
        <taxon>Bacteria</taxon>
        <taxon>Pseudomonadati</taxon>
        <taxon>Spirochaetota</taxon>
        <taxon>Spirochaetia</taxon>
        <taxon>Leptospirales</taxon>
        <taxon>Leptospiraceae</taxon>
        <taxon>Leptospira</taxon>
    </lineage>
</organism>
<feature type="modified residue" description="4-aspartylphosphate" evidence="1">
    <location>
        <position position="67"/>
    </location>
</feature>
<dbReference type="InterPro" id="IPR052048">
    <property type="entry name" value="ST_Response_Regulator"/>
</dbReference>
<dbReference type="Gene3D" id="3.40.50.2300">
    <property type="match status" value="1"/>
</dbReference>
<proteinExistence type="predicted"/>
<feature type="domain" description="Response regulatory" evidence="2">
    <location>
        <begin position="18"/>
        <end position="100"/>
    </location>
</feature>
<comment type="caution">
    <text evidence="3">The sequence shown here is derived from an EMBL/GenBank/DDBJ whole genome shotgun (WGS) entry which is preliminary data.</text>
</comment>
<reference evidence="3" key="1">
    <citation type="submission" date="2017-07" db="EMBL/GenBank/DDBJ databases">
        <title>Leptospira spp. isolated from tropical soils.</title>
        <authorList>
            <person name="Thibeaux R."/>
            <person name="Iraola G."/>
            <person name="Ferres I."/>
            <person name="Bierque E."/>
            <person name="Girault D."/>
            <person name="Soupe-Gilbert M.-E."/>
            <person name="Picardeau M."/>
            <person name="Goarant C."/>
        </authorList>
    </citation>
    <scope>NUCLEOTIDE SEQUENCE [LARGE SCALE GENOMIC DNA]</scope>
    <source>
        <strain evidence="3">ATI7-C-A5</strain>
    </source>
</reference>
<dbReference type="PANTHER" id="PTHR43228:SF1">
    <property type="entry name" value="TWO-COMPONENT RESPONSE REGULATOR ARR22"/>
    <property type="match status" value="1"/>
</dbReference>
<dbReference type="InterPro" id="IPR001789">
    <property type="entry name" value="Sig_transdc_resp-reg_receiver"/>
</dbReference>
<dbReference type="Pfam" id="PF00072">
    <property type="entry name" value="Response_reg"/>
    <property type="match status" value="1"/>
</dbReference>
<dbReference type="EMBL" id="NPEF01000382">
    <property type="protein sequence ID" value="PJZ91087.1"/>
    <property type="molecule type" value="Genomic_DNA"/>
</dbReference>
<dbReference type="SUPFAM" id="SSF52172">
    <property type="entry name" value="CheY-like"/>
    <property type="match status" value="1"/>
</dbReference>
<dbReference type="InterPro" id="IPR011006">
    <property type="entry name" value="CheY-like_superfamily"/>
</dbReference>
<dbReference type="OrthoDB" id="9759232at2"/>
<gene>
    <name evidence="3" type="ORF">CH379_20620</name>
</gene>
<evidence type="ECO:0000256" key="1">
    <source>
        <dbReference type="PROSITE-ProRule" id="PRU00169"/>
    </source>
</evidence>
<name>A0A2N0B3G2_9LEPT</name>
<dbReference type="PROSITE" id="PS50110">
    <property type="entry name" value="RESPONSE_REGULATORY"/>
    <property type="match status" value="1"/>
</dbReference>
<keyword evidence="1" id="KW-0597">Phosphoprotein</keyword>